<dbReference type="Proteomes" id="UP000509684">
    <property type="component" value="Chromosome"/>
</dbReference>
<evidence type="ECO:0000313" key="2">
    <source>
        <dbReference type="Proteomes" id="UP000509684"/>
    </source>
</evidence>
<reference evidence="1 2" key="1">
    <citation type="journal article" date="2019" name="Microbiome">
        <title>Annotated bacterial chromosomes from frame-shift-corrected long-read metagenomic data.</title>
        <authorList>
            <person name="Arumugam K."/>
            <person name="Bagci C."/>
            <person name="Bessarab I."/>
            <person name="Beier S."/>
            <person name="Buchfink B."/>
            <person name="Gorska A."/>
            <person name="Qiu G."/>
            <person name="Huson D.H."/>
            <person name="Williams R.B.H."/>
        </authorList>
    </citation>
    <scope>NUCLEOTIDE SEQUENCE [LARGE SCALE GENOMIC DNA]</scope>
    <source>
        <strain evidence="1">SSA1</strain>
    </source>
</reference>
<proteinExistence type="predicted"/>
<evidence type="ECO:0000313" key="1">
    <source>
        <dbReference type="EMBL" id="QLH49378.1"/>
    </source>
</evidence>
<sequence>MPTPSDLDSPYDQARGIPASGYFSRAVRRHALPLTSGFKAKARIVLALPALFEIASLVTGCAQAPAKSAASPAAPVADCRALGADIASAEEARRTAHEKESTAWKAVLPFAVVARHAKGKAEGAQAEQRLVALKTQYGRQGCQNHVG</sequence>
<name>A0A7D5SD01_9PROT</name>
<organism evidence="1 2">
    <name type="scientific">Candidatus Accumulibacter cognatus</name>
    <dbReference type="NCBI Taxonomy" id="2954383"/>
    <lineage>
        <taxon>Bacteria</taxon>
        <taxon>Pseudomonadati</taxon>
        <taxon>Pseudomonadota</taxon>
        <taxon>Betaproteobacteria</taxon>
        <taxon>Candidatus Accumulibacter</taxon>
    </lineage>
</organism>
<accession>A0A7D5SD01</accession>
<gene>
    <name evidence="1" type="ORF">HWD57_05965</name>
</gene>
<protein>
    <submittedName>
        <fullName evidence="1">Uncharacterized protein</fullName>
    </submittedName>
</protein>
<dbReference type="KEGG" id="acog:HWD57_05965"/>
<dbReference type="EMBL" id="CP058708">
    <property type="protein sequence ID" value="QLH49378.1"/>
    <property type="molecule type" value="Genomic_DNA"/>
</dbReference>
<dbReference type="AlphaFoldDB" id="A0A7D5SD01"/>